<feature type="signal peptide" evidence="18">
    <location>
        <begin position="1"/>
        <end position="16"/>
    </location>
</feature>
<dbReference type="GO" id="GO:0033897">
    <property type="term" value="F:ribonuclease T2 activity"/>
    <property type="evidence" value="ECO:0007669"/>
    <property type="project" value="UniProtKB-EC"/>
</dbReference>
<feature type="active site" evidence="15">
    <location>
        <position position="145"/>
    </location>
</feature>
<feature type="region of interest" description="Disordered" evidence="17">
    <location>
        <begin position="262"/>
        <end position="293"/>
    </location>
</feature>
<name>A0A8H7KLT6_AGABI</name>
<evidence type="ECO:0000256" key="8">
    <source>
        <dbReference type="ARBA" id="ARBA00022729"/>
    </source>
</evidence>
<dbReference type="Pfam" id="PF00445">
    <property type="entry name" value="Ribonuclease_T2"/>
    <property type="match status" value="1"/>
</dbReference>
<dbReference type="GO" id="GO:0005775">
    <property type="term" value="C:vacuolar lumen"/>
    <property type="evidence" value="ECO:0007669"/>
    <property type="project" value="UniProtKB-SubCell"/>
</dbReference>
<keyword evidence="12" id="KW-0456">Lyase</keyword>
<proteinExistence type="inferred from homology"/>
<evidence type="ECO:0000256" key="10">
    <source>
        <dbReference type="ARBA" id="ARBA00023157"/>
    </source>
</evidence>
<dbReference type="InterPro" id="IPR036430">
    <property type="entry name" value="RNase_T2-like_sf"/>
</dbReference>
<feature type="chain" id="PRO_5034948755" description="Ribonuclease T2-like" evidence="18">
    <location>
        <begin position="17"/>
        <end position="408"/>
    </location>
</feature>
<feature type="compositionally biased region" description="Low complexity" evidence="17">
    <location>
        <begin position="267"/>
        <end position="277"/>
    </location>
</feature>
<gene>
    <name evidence="20" type="ORF">Agabi119p4_1172</name>
</gene>
<dbReference type="AlphaFoldDB" id="A0A8H7KLT6"/>
<dbReference type="InterPro" id="IPR018188">
    <property type="entry name" value="RNase_T2_His_AS_1"/>
</dbReference>
<keyword evidence="7" id="KW-0540">Nuclease</keyword>
<dbReference type="GO" id="GO:0006401">
    <property type="term" value="P:RNA catabolic process"/>
    <property type="evidence" value="ECO:0007669"/>
    <property type="project" value="TreeGrafter"/>
</dbReference>
<evidence type="ECO:0000256" key="13">
    <source>
        <dbReference type="ARBA" id="ARBA00025494"/>
    </source>
</evidence>
<dbReference type="Proteomes" id="UP000629468">
    <property type="component" value="Unassembled WGS sequence"/>
</dbReference>
<evidence type="ECO:0000256" key="18">
    <source>
        <dbReference type="SAM" id="SignalP"/>
    </source>
</evidence>
<evidence type="ECO:0000256" key="17">
    <source>
        <dbReference type="SAM" id="MobiDB-lite"/>
    </source>
</evidence>
<keyword evidence="11" id="KW-0325">Glycoprotein</keyword>
<comment type="function">
    <text evidence="13">Rnase which modulates cell survival under stress conditions. Released from the vacuole to the cytoplasm during stress to promote tRNA and rRNA cleavage and to activate separately a downstream pathway that promotes cell death. Involved in cell size, vacuolar morphology and growth at high temperatures and high salt concentration.</text>
</comment>
<dbReference type="EMBL" id="JABXXO010000001">
    <property type="protein sequence ID" value="KAF7785007.1"/>
    <property type="molecule type" value="Genomic_DNA"/>
</dbReference>
<dbReference type="PROSITE" id="PS00530">
    <property type="entry name" value="RNASE_T2_1"/>
    <property type="match status" value="1"/>
</dbReference>
<evidence type="ECO:0000256" key="14">
    <source>
        <dbReference type="ARBA" id="ARBA00071169"/>
    </source>
</evidence>
<evidence type="ECO:0000256" key="11">
    <source>
        <dbReference type="ARBA" id="ARBA00023180"/>
    </source>
</evidence>
<dbReference type="FunFam" id="3.90.730.10:FF:000004">
    <property type="entry name" value="Ribonuclease T2-like"/>
    <property type="match status" value="1"/>
</dbReference>
<evidence type="ECO:0000256" key="3">
    <source>
        <dbReference type="ARBA" id="ARBA00007469"/>
    </source>
</evidence>
<dbReference type="SUPFAM" id="SSF55895">
    <property type="entry name" value="Ribonuclease Rh-like"/>
    <property type="match status" value="1"/>
</dbReference>
<evidence type="ECO:0000259" key="19">
    <source>
        <dbReference type="Pfam" id="PF25488"/>
    </source>
</evidence>
<dbReference type="InterPro" id="IPR001568">
    <property type="entry name" value="RNase_T2-like"/>
</dbReference>
<dbReference type="InterPro" id="IPR057328">
    <property type="entry name" value="RNaseT2L_C"/>
</dbReference>
<keyword evidence="5" id="KW-0963">Cytoplasm</keyword>
<evidence type="ECO:0000256" key="7">
    <source>
        <dbReference type="ARBA" id="ARBA00022722"/>
    </source>
</evidence>
<evidence type="ECO:0000313" key="20">
    <source>
        <dbReference type="EMBL" id="KAF7785007.1"/>
    </source>
</evidence>
<dbReference type="PANTHER" id="PTHR11240:SF22">
    <property type="entry name" value="RIBONUCLEASE T2"/>
    <property type="match status" value="1"/>
</dbReference>
<keyword evidence="6" id="KW-0926">Vacuole</keyword>
<reference evidence="20 21" key="1">
    <citation type="journal article" name="Sci. Rep.">
        <title>Telomere-to-telomere assembled and centromere annotated genomes of the two main subspecies of the button mushroom Agaricus bisporus reveal especially polymorphic chromosome ends.</title>
        <authorList>
            <person name="Sonnenberg A.S.M."/>
            <person name="Sedaghat-Telgerd N."/>
            <person name="Lavrijssen B."/>
            <person name="Ohm R.A."/>
            <person name="Hendrickx P.M."/>
            <person name="Scholtmeijer K."/>
            <person name="Baars J.J.P."/>
            <person name="van Peer A."/>
        </authorList>
    </citation>
    <scope>NUCLEOTIDE SEQUENCE [LARGE SCALE GENOMIC DNA]</scope>
    <source>
        <strain evidence="20 21">H119_p4</strain>
    </source>
</reference>
<keyword evidence="10" id="KW-1015">Disulfide bond</keyword>
<comment type="caution">
    <text evidence="20">The sequence shown here is derived from an EMBL/GenBank/DDBJ whole genome shotgun (WGS) entry which is preliminary data.</text>
</comment>
<evidence type="ECO:0000256" key="15">
    <source>
        <dbReference type="PIRSR" id="PIRSR633697-1"/>
    </source>
</evidence>
<comment type="similarity">
    <text evidence="3 16">Belongs to the RNase T2 family.</text>
</comment>
<accession>A0A8H7KLT6</accession>
<feature type="domain" description="RNase T2-like C-terminal" evidence="19">
    <location>
        <begin position="289"/>
        <end position="404"/>
    </location>
</feature>
<evidence type="ECO:0000256" key="2">
    <source>
        <dbReference type="ARBA" id="ARBA00004496"/>
    </source>
</evidence>
<comment type="subcellular location">
    <subcellularLocation>
        <location evidence="2">Cytoplasm</location>
    </subcellularLocation>
    <subcellularLocation>
        <location evidence="1">Vacuole lumen</location>
    </subcellularLocation>
</comment>
<keyword evidence="9" id="KW-0378">Hydrolase</keyword>
<sequence>MRSAIVLGVWVSVAAAIALQSPVGRTSLLDRSASISSGCSTSGPTSCHNTSPVSDTCCFESPGGLLLQTQFWDTDPSTGPIDSWTIHGLWPDKCDGTFDQNCDPSRAYTGISSLLTSQGASDTLSFMNTHWVDINGQNERFWEHEWETHGTCMSTLETSCLPSGSPRGAEAVAFFETVVRLFKTLPTYDWLSDAGITPSTSRTFSRSTLSSALENVAGVMPSLGCNGNTLNAISWYFNLKGSIIDGEFIPINAIESGSCPSSGIRYPPKSGSGTPTSTSPPGPTGNPGSLPTKATIHAIHSGSELGGLLSLGTWSTQTLATFTISGSADSFTMKSSKGDCGLSGGMFKCGSGVSSTTFSAKSSDGSLLLASGGSTSFSSDGIPSGTTVFDVYMGSSHGQQYTLEIIGS</sequence>
<evidence type="ECO:0000256" key="1">
    <source>
        <dbReference type="ARBA" id="ARBA00004410"/>
    </source>
</evidence>
<dbReference type="InterPro" id="IPR033697">
    <property type="entry name" value="Ribonuclease_T2_eukaryotic"/>
</dbReference>
<evidence type="ECO:0000256" key="5">
    <source>
        <dbReference type="ARBA" id="ARBA00022490"/>
    </source>
</evidence>
<dbReference type="PANTHER" id="PTHR11240">
    <property type="entry name" value="RIBONUCLEASE T2"/>
    <property type="match status" value="1"/>
</dbReference>
<evidence type="ECO:0000313" key="21">
    <source>
        <dbReference type="Proteomes" id="UP000629468"/>
    </source>
</evidence>
<dbReference type="GO" id="GO:0005576">
    <property type="term" value="C:extracellular region"/>
    <property type="evidence" value="ECO:0007669"/>
    <property type="project" value="TreeGrafter"/>
</dbReference>
<evidence type="ECO:0000256" key="6">
    <source>
        <dbReference type="ARBA" id="ARBA00022554"/>
    </source>
</evidence>
<dbReference type="GO" id="GO:0003723">
    <property type="term" value="F:RNA binding"/>
    <property type="evidence" value="ECO:0007669"/>
    <property type="project" value="InterPro"/>
</dbReference>
<organism evidence="20 21">
    <name type="scientific">Agaricus bisporus var. burnettii</name>
    <dbReference type="NCBI Taxonomy" id="192524"/>
    <lineage>
        <taxon>Eukaryota</taxon>
        <taxon>Fungi</taxon>
        <taxon>Dikarya</taxon>
        <taxon>Basidiomycota</taxon>
        <taxon>Agaricomycotina</taxon>
        <taxon>Agaricomycetes</taxon>
        <taxon>Agaricomycetidae</taxon>
        <taxon>Agaricales</taxon>
        <taxon>Agaricineae</taxon>
        <taxon>Agaricaceae</taxon>
        <taxon>Agaricus</taxon>
    </lineage>
</organism>
<dbReference type="PROSITE" id="PS00531">
    <property type="entry name" value="RNASE_T2_2"/>
    <property type="match status" value="1"/>
</dbReference>
<keyword evidence="8 18" id="KW-0732">Signal</keyword>
<evidence type="ECO:0000256" key="12">
    <source>
        <dbReference type="ARBA" id="ARBA00023239"/>
    </source>
</evidence>
<dbReference type="GO" id="GO:0016787">
    <property type="term" value="F:hydrolase activity"/>
    <property type="evidence" value="ECO:0007669"/>
    <property type="project" value="UniProtKB-KW"/>
</dbReference>
<evidence type="ECO:0000256" key="16">
    <source>
        <dbReference type="RuleBase" id="RU004328"/>
    </source>
</evidence>
<dbReference type="InterPro" id="IPR033130">
    <property type="entry name" value="RNase_T2_His_AS_2"/>
</dbReference>
<dbReference type="Gene3D" id="3.90.730.10">
    <property type="entry name" value="Ribonuclease T2-like"/>
    <property type="match status" value="1"/>
</dbReference>
<feature type="active site" evidence="15">
    <location>
        <position position="149"/>
    </location>
</feature>
<protein>
    <recommendedName>
        <fullName evidence="14">Ribonuclease T2-like</fullName>
        <ecNumber evidence="4">4.6.1.19</ecNumber>
    </recommendedName>
</protein>
<evidence type="ECO:0000256" key="9">
    <source>
        <dbReference type="ARBA" id="ARBA00022801"/>
    </source>
</evidence>
<dbReference type="EC" id="4.6.1.19" evidence="4"/>
<evidence type="ECO:0000256" key="4">
    <source>
        <dbReference type="ARBA" id="ARBA00012571"/>
    </source>
</evidence>
<feature type="active site" evidence="15">
    <location>
        <position position="87"/>
    </location>
</feature>
<dbReference type="CDD" id="cd01061">
    <property type="entry name" value="RNase_T2_euk"/>
    <property type="match status" value="1"/>
</dbReference>
<dbReference type="Pfam" id="PF25488">
    <property type="entry name" value="RNaseT2L_C"/>
    <property type="match status" value="1"/>
</dbReference>